<dbReference type="NCBIfam" id="TIGR00229">
    <property type="entry name" value="sensory_box"/>
    <property type="match status" value="2"/>
</dbReference>
<gene>
    <name evidence="5" type="ORF">F0U83_10480</name>
</gene>
<dbReference type="InterPro" id="IPR000014">
    <property type="entry name" value="PAS"/>
</dbReference>
<dbReference type="PANTHER" id="PTHR46663:SF4">
    <property type="entry name" value="DIGUANYLATE CYCLASE DGCT-RELATED"/>
    <property type="match status" value="1"/>
</dbReference>
<dbReference type="InterPro" id="IPR035965">
    <property type="entry name" value="PAS-like_dom_sf"/>
</dbReference>
<dbReference type="SUPFAM" id="SSF55073">
    <property type="entry name" value="Nucleotide cyclase"/>
    <property type="match status" value="1"/>
</dbReference>
<feature type="domain" description="PAC" evidence="3">
    <location>
        <begin position="213"/>
        <end position="263"/>
    </location>
</feature>
<dbReference type="EMBL" id="CP043869">
    <property type="protein sequence ID" value="QEQ97103.1"/>
    <property type="molecule type" value="Genomic_DNA"/>
</dbReference>
<dbReference type="GO" id="GO:0006355">
    <property type="term" value="P:regulation of DNA-templated transcription"/>
    <property type="evidence" value="ECO:0007669"/>
    <property type="project" value="InterPro"/>
</dbReference>
<dbReference type="Gene3D" id="3.30.70.270">
    <property type="match status" value="1"/>
</dbReference>
<organism evidence="5 6">
    <name type="scientific">Neptunomonas concharum</name>
    <dbReference type="NCBI Taxonomy" id="1031538"/>
    <lineage>
        <taxon>Bacteria</taxon>
        <taxon>Pseudomonadati</taxon>
        <taxon>Pseudomonadota</taxon>
        <taxon>Gammaproteobacteria</taxon>
        <taxon>Oceanospirillales</taxon>
        <taxon>Oceanospirillaceae</taxon>
        <taxon>Neptunomonas</taxon>
    </lineage>
</organism>
<dbReference type="Pfam" id="PF00989">
    <property type="entry name" value="PAS"/>
    <property type="match status" value="1"/>
</dbReference>
<dbReference type="PROSITE" id="PS50112">
    <property type="entry name" value="PAS"/>
    <property type="match status" value="1"/>
</dbReference>
<accession>A0A5P1RBX6</accession>
<feature type="domain" description="GGDEF" evidence="4">
    <location>
        <begin position="295"/>
        <end position="423"/>
    </location>
</feature>
<proteinExistence type="predicted"/>
<dbReference type="KEGG" id="ncu:F0U83_10480"/>
<dbReference type="NCBIfam" id="TIGR00254">
    <property type="entry name" value="GGDEF"/>
    <property type="match status" value="1"/>
</dbReference>
<dbReference type="CDD" id="cd00130">
    <property type="entry name" value="PAS"/>
    <property type="match status" value="1"/>
</dbReference>
<dbReference type="PANTHER" id="PTHR46663">
    <property type="entry name" value="DIGUANYLATE CYCLASE DGCT-RELATED"/>
    <property type="match status" value="1"/>
</dbReference>
<dbReference type="SMART" id="SM00267">
    <property type="entry name" value="GGDEF"/>
    <property type="match status" value="1"/>
</dbReference>
<comment type="cofactor">
    <cofactor evidence="1">
        <name>Mg(2+)</name>
        <dbReference type="ChEBI" id="CHEBI:18420"/>
    </cofactor>
</comment>
<dbReference type="InterPro" id="IPR000700">
    <property type="entry name" value="PAS-assoc_C"/>
</dbReference>
<dbReference type="InterPro" id="IPR013767">
    <property type="entry name" value="PAS_fold"/>
</dbReference>
<dbReference type="InterPro" id="IPR013656">
    <property type="entry name" value="PAS_4"/>
</dbReference>
<dbReference type="InterPro" id="IPR029787">
    <property type="entry name" value="Nucleotide_cyclase"/>
</dbReference>
<dbReference type="SUPFAM" id="SSF55785">
    <property type="entry name" value="PYP-like sensor domain (PAS domain)"/>
    <property type="match status" value="2"/>
</dbReference>
<dbReference type="Gene3D" id="3.30.450.20">
    <property type="entry name" value="PAS domain"/>
    <property type="match status" value="2"/>
</dbReference>
<dbReference type="PROSITE" id="PS50887">
    <property type="entry name" value="GGDEF"/>
    <property type="match status" value="1"/>
</dbReference>
<dbReference type="InterPro" id="IPR052163">
    <property type="entry name" value="DGC-Regulatory_Protein"/>
</dbReference>
<reference evidence="5 6" key="1">
    <citation type="journal article" date="2019" name="Biochem. Eng. J.">
        <title>Metabolic engineering of the marine bacteria Neptunomonas concharum for the production of acetoin and meso-2,3-butanediol from acetate.</title>
        <authorList>
            <person name="Li W."/>
            <person name="Pu N."/>
            <person name="Liu C.-X."/>
            <person name="Yuan Q.-P."/>
            <person name="Li Z.-J."/>
        </authorList>
    </citation>
    <scope>NUCLEOTIDE SEQUENCE [LARGE SCALE GENOMIC DNA]</scope>
    <source>
        <strain evidence="5 6">JCM17730</strain>
    </source>
</reference>
<feature type="domain" description="PAS" evidence="2">
    <location>
        <begin position="135"/>
        <end position="183"/>
    </location>
</feature>
<keyword evidence="6" id="KW-1185">Reference proteome</keyword>
<dbReference type="InterPro" id="IPR001610">
    <property type="entry name" value="PAC"/>
</dbReference>
<dbReference type="CDD" id="cd01949">
    <property type="entry name" value="GGDEF"/>
    <property type="match status" value="1"/>
</dbReference>
<dbReference type="OrthoDB" id="73375at2"/>
<dbReference type="Pfam" id="PF00990">
    <property type="entry name" value="GGDEF"/>
    <property type="match status" value="1"/>
</dbReference>
<protein>
    <submittedName>
        <fullName evidence="5">Diguanylate cyclase</fullName>
    </submittedName>
</protein>
<dbReference type="FunFam" id="3.30.70.270:FF:000001">
    <property type="entry name" value="Diguanylate cyclase domain protein"/>
    <property type="match status" value="1"/>
</dbReference>
<dbReference type="AlphaFoldDB" id="A0A5P1RBX6"/>
<dbReference type="InterPro" id="IPR043128">
    <property type="entry name" value="Rev_trsase/Diguanyl_cyclase"/>
</dbReference>
<dbReference type="InterPro" id="IPR000160">
    <property type="entry name" value="GGDEF_dom"/>
</dbReference>
<feature type="domain" description="PAC" evidence="3">
    <location>
        <begin position="81"/>
        <end position="134"/>
    </location>
</feature>
<dbReference type="GO" id="GO:0003824">
    <property type="term" value="F:catalytic activity"/>
    <property type="evidence" value="ECO:0007669"/>
    <property type="project" value="UniProtKB-ARBA"/>
</dbReference>
<evidence type="ECO:0000313" key="6">
    <source>
        <dbReference type="Proteomes" id="UP000324760"/>
    </source>
</evidence>
<dbReference type="Proteomes" id="UP000324760">
    <property type="component" value="Chromosome"/>
</dbReference>
<evidence type="ECO:0000259" key="3">
    <source>
        <dbReference type="PROSITE" id="PS50113"/>
    </source>
</evidence>
<evidence type="ECO:0000313" key="5">
    <source>
        <dbReference type="EMBL" id="QEQ97103.1"/>
    </source>
</evidence>
<dbReference type="SMART" id="SM00091">
    <property type="entry name" value="PAS"/>
    <property type="match status" value="2"/>
</dbReference>
<dbReference type="Pfam" id="PF08448">
    <property type="entry name" value="PAS_4"/>
    <property type="match status" value="1"/>
</dbReference>
<dbReference type="RefSeq" id="WP_138987587.1">
    <property type="nucleotide sequence ID" value="NZ_CP043869.1"/>
</dbReference>
<dbReference type="PROSITE" id="PS50113">
    <property type="entry name" value="PAC"/>
    <property type="match status" value="2"/>
</dbReference>
<sequence>MFLSGTHSELASQIEAIGTPVSIWERAKNGKFNFVSGNTLFQQIVDSEVSSLIGHDVNAVIPRYIVKDVKEALITCVKDQKSIENEIVIERHGRPRWWRFNYSPLVSRNGEVVRVLSTSIEITEKKELEKSLETSMKRFEAVINSAYDGIITIDNDQNIKMFNQAAGEMFDIAHQDAVGMPLVNLLPGRFRHKHNDYVAGFNESPVMSRPMHTRASVMGLRQDGTEFPLEVTISKIRVGQTTEMTAVLRDISERARLIEELRAAAATDPLTGINNRRSFEKQLEAESARCIRFDHTMAIVMFDLDKFKRVNDQFGHTYGDTVLLSVVKQVQSQIRDVDVFARWGGDEFVVLLPETGLDGALKWAEKTRSLVEQQQKNENHAGLTLSMGVTISSGEKDYAQLLATVDQLLFSAKAEGRNRIKHE</sequence>
<evidence type="ECO:0000256" key="1">
    <source>
        <dbReference type="ARBA" id="ARBA00001946"/>
    </source>
</evidence>
<name>A0A5P1RBX6_9GAMM</name>
<evidence type="ECO:0000259" key="2">
    <source>
        <dbReference type="PROSITE" id="PS50112"/>
    </source>
</evidence>
<evidence type="ECO:0000259" key="4">
    <source>
        <dbReference type="PROSITE" id="PS50887"/>
    </source>
</evidence>
<dbReference type="SMART" id="SM00086">
    <property type="entry name" value="PAC"/>
    <property type="match status" value="2"/>
</dbReference>